<protein>
    <recommendedName>
        <fullName evidence="3">Right handed beta helix domain-containing protein</fullName>
    </recommendedName>
</protein>
<dbReference type="InterPro" id="IPR006626">
    <property type="entry name" value="PbH1"/>
</dbReference>
<gene>
    <name evidence="4" type="ORF">ABW18_20515</name>
</gene>
<feature type="compositionally biased region" description="Polar residues" evidence="1">
    <location>
        <begin position="344"/>
        <end position="359"/>
    </location>
</feature>
<dbReference type="InterPro" id="IPR012334">
    <property type="entry name" value="Pectin_lyas_fold"/>
</dbReference>
<keyword evidence="5" id="KW-1185">Reference proteome</keyword>
<feature type="domain" description="Right handed beta helix" evidence="3">
    <location>
        <begin position="142"/>
        <end position="322"/>
    </location>
</feature>
<comment type="caution">
    <text evidence="4">The sequence shown here is derived from an EMBL/GenBank/DDBJ whole genome shotgun (WGS) entry which is preliminary data.</text>
</comment>
<feature type="region of interest" description="Disordered" evidence="1">
    <location>
        <begin position="344"/>
        <end position="365"/>
    </location>
</feature>
<evidence type="ECO:0000256" key="1">
    <source>
        <dbReference type="SAM" id="MobiDB-lite"/>
    </source>
</evidence>
<evidence type="ECO:0000313" key="4">
    <source>
        <dbReference type="EMBL" id="KNA89560.1"/>
    </source>
</evidence>
<dbReference type="Proteomes" id="UP000037247">
    <property type="component" value="Unassembled WGS sequence"/>
</dbReference>
<evidence type="ECO:0000313" key="5">
    <source>
        <dbReference type="Proteomes" id="UP000037247"/>
    </source>
</evidence>
<dbReference type="PROSITE" id="PS51257">
    <property type="entry name" value="PROKAR_LIPOPROTEIN"/>
    <property type="match status" value="1"/>
</dbReference>
<name>A0ABR5I796_9ACTN</name>
<evidence type="ECO:0000256" key="2">
    <source>
        <dbReference type="SAM" id="SignalP"/>
    </source>
</evidence>
<reference evidence="4 5" key="1">
    <citation type="submission" date="2015-05" db="EMBL/GenBank/DDBJ databases">
        <title>Draft genome sequence of the bacterium Gordonia jacobaea a new member of the Gordonia genus.</title>
        <authorList>
            <person name="Jimenez-Galisteo G."/>
            <person name="Dominguez A."/>
            <person name="Munoz E."/>
            <person name="Vinas M."/>
        </authorList>
    </citation>
    <scope>NUCLEOTIDE SEQUENCE [LARGE SCALE GENOMIC DNA]</scope>
    <source>
        <strain evidence="5">mv1</strain>
    </source>
</reference>
<organism evidence="4 5">
    <name type="scientific">Gordonia jacobaea</name>
    <dbReference type="NCBI Taxonomy" id="122202"/>
    <lineage>
        <taxon>Bacteria</taxon>
        <taxon>Bacillati</taxon>
        <taxon>Actinomycetota</taxon>
        <taxon>Actinomycetes</taxon>
        <taxon>Mycobacteriales</taxon>
        <taxon>Gordoniaceae</taxon>
        <taxon>Gordonia</taxon>
    </lineage>
</organism>
<dbReference type="SUPFAM" id="SSF51126">
    <property type="entry name" value="Pectin lyase-like"/>
    <property type="match status" value="1"/>
</dbReference>
<dbReference type="InterPro" id="IPR039448">
    <property type="entry name" value="Beta_helix"/>
</dbReference>
<accession>A0ABR5I796</accession>
<sequence length="365" mass="37083">MRASWRRAVLPVGLAVLFMITGCGSAATAPPNTDHTQELQNRFDALAPGSTLQLDSGTYRHSGVLKIRVPNVTIKGNGTTLAATNDLTSSVQVTADGVSISGITFAGATSGTRQSGLDQHKLVISGTNDTVRDVNIRGSAAAGLFVDGAKGFTIDRVNVSDTLADGVHMTNGASGGSVSNVTTSGTGDDGVAVVSYGDNGLCSDIKESNITVNGNRWGRGITVVGGTRVAITGFNVSNTSGAGLYIASEGNPYYTQSVSQVSASNGRITSANIGTVVHGSILVYSGNAGRSVSNVRVSGVTVTSTPAKAGRDVAVLADSGGTVSNISFTQITLVNDSVQPFVTNAPRSATSTSGWTRNGTPIEVP</sequence>
<proteinExistence type="predicted"/>
<evidence type="ECO:0000259" key="3">
    <source>
        <dbReference type="Pfam" id="PF13229"/>
    </source>
</evidence>
<dbReference type="InterPro" id="IPR011050">
    <property type="entry name" value="Pectin_lyase_fold/virulence"/>
</dbReference>
<dbReference type="EMBL" id="LDTZ01000024">
    <property type="protein sequence ID" value="KNA89560.1"/>
    <property type="molecule type" value="Genomic_DNA"/>
</dbReference>
<dbReference type="Gene3D" id="2.160.20.10">
    <property type="entry name" value="Single-stranded right-handed beta-helix, Pectin lyase-like"/>
    <property type="match status" value="1"/>
</dbReference>
<keyword evidence="2" id="KW-0732">Signal</keyword>
<dbReference type="SMART" id="SM00710">
    <property type="entry name" value="PbH1"/>
    <property type="match status" value="6"/>
</dbReference>
<feature type="chain" id="PRO_5045281300" description="Right handed beta helix domain-containing protein" evidence="2">
    <location>
        <begin position="30"/>
        <end position="365"/>
    </location>
</feature>
<feature type="signal peptide" evidence="2">
    <location>
        <begin position="1"/>
        <end position="29"/>
    </location>
</feature>
<dbReference type="Pfam" id="PF13229">
    <property type="entry name" value="Beta_helix"/>
    <property type="match status" value="1"/>
</dbReference>